<comment type="caution">
    <text evidence="3">The sequence shown here is derived from an EMBL/GenBank/DDBJ whole genome shotgun (WGS) entry which is preliminary data.</text>
</comment>
<reference evidence="3" key="1">
    <citation type="submission" date="2020-12" db="EMBL/GenBank/DDBJ databases">
        <title>Draft genome sequence of Enterobacter spp., Lelliottia spp. and Serratia spp. isolated from drinking water reservoirs and lakes.</title>
        <authorList>
            <person name="Reitter C."/>
            <person name="Neuhaus K."/>
            <person name="Huegler M."/>
        </authorList>
    </citation>
    <scope>NUCLEOTIDE SEQUENCE</scope>
    <source>
        <strain evidence="3">TZW15</strain>
    </source>
</reference>
<evidence type="ECO:0000313" key="4">
    <source>
        <dbReference type="Proteomes" id="UP000653275"/>
    </source>
</evidence>
<accession>A0AAP2ADC3</accession>
<keyword evidence="1" id="KW-0472">Membrane</keyword>
<feature type="domain" description="IprA winged helix-turn-helix" evidence="2">
    <location>
        <begin position="184"/>
        <end position="250"/>
    </location>
</feature>
<name>A0AAP2ADC3_LELAM</name>
<dbReference type="RefSeq" id="WP_131488002.1">
    <property type="nucleotide sequence ID" value="NZ_JAENMR010000002.1"/>
</dbReference>
<dbReference type="InterPro" id="IPR041687">
    <property type="entry name" value="HTH_46"/>
</dbReference>
<proteinExistence type="predicted"/>
<protein>
    <submittedName>
        <fullName evidence="3">Helix-turn-helix domain-containing protein</fullName>
    </submittedName>
</protein>
<dbReference type="EMBL" id="JAENMS010000002">
    <property type="protein sequence ID" value="MBL5933591.1"/>
    <property type="molecule type" value="Genomic_DNA"/>
</dbReference>
<gene>
    <name evidence="3" type="ORF">I7V27_03815</name>
</gene>
<evidence type="ECO:0000313" key="3">
    <source>
        <dbReference type="EMBL" id="MBL5933591.1"/>
    </source>
</evidence>
<dbReference type="Proteomes" id="UP000653275">
    <property type="component" value="Unassembled WGS sequence"/>
</dbReference>
<keyword evidence="1" id="KW-0812">Transmembrane</keyword>
<organism evidence="3 4">
    <name type="scientific">Lelliottia amnigena</name>
    <name type="common">Enterobacter amnigenus</name>
    <dbReference type="NCBI Taxonomy" id="61646"/>
    <lineage>
        <taxon>Bacteria</taxon>
        <taxon>Pseudomonadati</taxon>
        <taxon>Pseudomonadota</taxon>
        <taxon>Gammaproteobacteria</taxon>
        <taxon>Enterobacterales</taxon>
        <taxon>Enterobacteriaceae</taxon>
        <taxon>Lelliottia</taxon>
    </lineage>
</organism>
<feature type="transmembrane region" description="Helical" evidence="1">
    <location>
        <begin position="20"/>
        <end position="41"/>
    </location>
</feature>
<evidence type="ECO:0000259" key="2">
    <source>
        <dbReference type="Pfam" id="PF15977"/>
    </source>
</evidence>
<sequence>MGSWLKSIICLIKYDLNQQLFRLLNIVNSNLFIYSYHYLFFRFNIMDGKPLETPALNQPFPWAKQLVESLTPFAPIKSYRKGIRLGLIENDEPVCRLIHSGSIGVHRSSDGLLIVSLPAPGIIGLGVHDAFLVTAETCKISTLTVADMQQHISDNGLWEIAAQHMIVVTNKLYSYSKQLSAPTAYEVIRNQLRELSHEPASLRENVTIERYIRDKTHLSRSSIMKILSELKTGGYIVIKDGRLCEIKHLPAKY</sequence>
<keyword evidence="1" id="KW-1133">Transmembrane helix</keyword>
<dbReference type="Pfam" id="PF15977">
    <property type="entry name" value="HTH_46"/>
    <property type="match status" value="1"/>
</dbReference>
<evidence type="ECO:0000256" key="1">
    <source>
        <dbReference type="SAM" id="Phobius"/>
    </source>
</evidence>
<dbReference type="AlphaFoldDB" id="A0AAP2ADC3"/>